<protein>
    <submittedName>
        <fullName evidence="1">Uncharacterized protein</fullName>
    </submittedName>
</protein>
<reference evidence="1 2" key="1">
    <citation type="submission" date="2020-02" db="EMBL/GenBank/DDBJ databases">
        <title>A chromosome-scale genome assembly of the black bullhead catfish (Ameiurus melas).</title>
        <authorList>
            <person name="Wen M."/>
            <person name="Zham M."/>
            <person name="Cabau C."/>
            <person name="Klopp C."/>
            <person name="Donnadieu C."/>
            <person name="Roques C."/>
            <person name="Bouchez O."/>
            <person name="Lampietro C."/>
            <person name="Jouanno E."/>
            <person name="Herpin A."/>
            <person name="Louis A."/>
            <person name="Berthelot C."/>
            <person name="Parey E."/>
            <person name="Roest-Crollius H."/>
            <person name="Braasch I."/>
            <person name="Postlethwait J."/>
            <person name="Robinson-Rechavi M."/>
            <person name="Echchiki A."/>
            <person name="Begum T."/>
            <person name="Montfort J."/>
            <person name="Schartl M."/>
            <person name="Bobe J."/>
            <person name="Guiguen Y."/>
        </authorList>
    </citation>
    <scope>NUCLEOTIDE SEQUENCE [LARGE SCALE GENOMIC DNA]</scope>
    <source>
        <strain evidence="1">M_S1</strain>
        <tissue evidence="1">Blood</tissue>
    </source>
</reference>
<dbReference type="AlphaFoldDB" id="A0A7J5ZX57"/>
<organism evidence="1 2">
    <name type="scientific">Ameiurus melas</name>
    <name type="common">Black bullhead</name>
    <name type="synonym">Silurus melas</name>
    <dbReference type="NCBI Taxonomy" id="219545"/>
    <lineage>
        <taxon>Eukaryota</taxon>
        <taxon>Metazoa</taxon>
        <taxon>Chordata</taxon>
        <taxon>Craniata</taxon>
        <taxon>Vertebrata</taxon>
        <taxon>Euteleostomi</taxon>
        <taxon>Actinopterygii</taxon>
        <taxon>Neopterygii</taxon>
        <taxon>Teleostei</taxon>
        <taxon>Ostariophysi</taxon>
        <taxon>Siluriformes</taxon>
        <taxon>Ictaluridae</taxon>
        <taxon>Ameiurus</taxon>
    </lineage>
</organism>
<accession>A0A7J5ZX57</accession>
<evidence type="ECO:0000313" key="2">
    <source>
        <dbReference type="Proteomes" id="UP000593565"/>
    </source>
</evidence>
<dbReference type="EMBL" id="JAAGNN010000022">
    <property type="protein sequence ID" value="KAF4074257.1"/>
    <property type="molecule type" value="Genomic_DNA"/>
</dbReference>
<dbReference type="Proteomes" id="UP000593565">
    <property type="component" value="Unassembled WGS sequence"/>
</dbReference>
<comment type="caution">
    <text evidence="1">The sequence shown here is derived from an EMBL/GenBank/DDBJ whole genome shotgun (WGS) entry which is preliminary data.</text>
</comment>
<name>A0A7J5ZX57_AMEME</name>
<proteinExistence type="predicted"/>
<gene>
    <name evidence="1" type="ORF">AMELA_G00237530</name>
</gene>
<sequence>MITYEEVTTCFEISGGKYAKVEFKRTTGTHQLVVKHSQKSASDLTVYKVPLQDKSVVMAFCFKQNKTNYRPLVERDPVTKDAIVKLSLGPINQPFDGFPEKYLFRWETNDEYGSLRSVAEPEQYLSVSQGLVITLSSEPYPGFRFKPTNLNIPANSLASRNIVLSQFSSVCSDHCTLLSHRRKRKRGKYQKSLSIHPYPCTK</sequence>
<keyword evidence="2" id="KW-1185">Reference proteome</keyword>
<evidence type="ECO:0000313" key="1">
    <source>
        <dbReference type="EMBL" id="KAF4074257.1"/>
    </source>
</evidence>